<dbReference type="EMBL" id="CAMXCT020000533">
    <property type="protein sequence ID" value="CAL1133416.1"/>
    <property type="molecule type" value="Genomic_DNA"/>
</dbReference>
<dbReference type="AlphaFoldDB" id="A0A9P1BV64"/>
<organism evidence="1">
    <name type="scientific">Cladocopium goreaui</name>
    <dbReference type="NCBI Taxonomy" id="2562237"/>
    <lineage>
        <taxon>Eukaryota</taxon>
        <taxon>Sar</taxon>
        <taxon>Alveolata</taxon>
        <taxon>Dinophyceae</taxon>
        <taxon>Suessiales</taxon>
        <taxon>Symbiodiniaceae</taxon>
        <taxon>Cladocopium</taxon>
    </lineage>
</organism>
<comment type="caution">
    <text evidence="1">The sequence shown here is derived from an EMBL/GenBank/DDBJ whole genome shotgun (WGS) entry which is preliminary data.</text>
</comment>
<reference evidence="1" key="1">
    <citation type="submission" date="2022-10" db="EMBL/GenBank/DDBJ databases">
        <authorList>
            <person name="Chen Y."/>
            <person name="Dougan E. K."/>
            <person name="Chan C."/>
            <person name="Rhodes N."/>
            <person name="Thang M."/>
        </authorList>
    </citation>
    <scope>NUCLEOTIDE SEQUENCE</scope>
</reference>
<accession>A0A9P1BV64</accession>
<name>A0A9P1BV64_9DINO</name>
<evidence type="ECO:0000313" key="2">
    <source>
        <dbReference type="EMBL" id="CAI3997738.1"/>
    </source>
</evidence>
<sequence length="155" mass="17796">MGGRFEYSYISWSTMEGNNDAIWWDMWARNKAWTVLPPTQEQRHRRCGEALYLGDGMVNVKFCFVHHPNMDLKPTWKMYIARSGIAIIVRPTGNPQGLKVLKFVWHRQTKAVDVVSALHGELVVTLSSKWGPTSKFVKAHAGRSKIFGKPWPKQL</sequence>
<dbReference type="EMBL" id="CAMXCT010002378">
    <property type="protein sequence ID" value="CAI3997738.1"/>
    <property type="molecule type" value="Genomic_DNA"/>
</dbReference>
<evidence type="ECO:0000313" key="3">
    <source>
        <dbReference type="EMBL" id="CAL1133416.1"/>
    </source>
</evidence>
<dbReference type="EMBL" id="CAMXCT030000533">
    <property type="protein sequence ID" value="CAL4767353.1"/>
    <property type="molecule type" value="Genomic_DNA"/>
</dbReference>
<dbReference type="EMBL" id="CAMXCT010000533">
    <property type="protein sequence ID" value="CAI3980041.1"/>
    <property type="molecule type" value="Genomic_DNA"/>
</dbReference>
<reference evidence="3" key="2">
    <citation type="submission" date="2024-04" db="EMBL/GenBank/DDBJ databases">
        <authorList>
            <person name="Chen Y."/>
            <person name="Shah S."/>
            <person name="Dougan E. K."/>
            <person name="Thang M."/>
            <person name="Chan C."/>
        </authorList>
    </citation>
    <scope>NUCLEOTIDE SEQUENCE [LARGE SCALE GENOMIC DNA]</scope>
</reference>
<keyword evidence="4" id="KW-1185">Reference proteome</keyword>
<gene>
    <name evidence="2" type="ORF">C1SCF055_LOCUS24084</name>
    <name evidence="1" type="ORF">C1SCF055_LOCUS7950</name>
</gene>
<dbReference type="Proteomes" id="UP001152797">
    <property type="component" value="Unassembled WGS sequence"/>
</dbReference>
<evidence type="ECO:0000313" key="1">
    <source>
        <dbReference type="EMBL" id="CAI3980041.1"/>
    </source>
</evidence>
<dbReference type="EMBL" id="CAMXCT030002378">
    <property type="protein sequence ID" value="CAL4785050.1"/>
    <property type="molecule type" value="Genomic_DNA"/>
</dbReference>
<proteinExistence type="predicted"/>
<evidence type="ECO:0000313" key="4">
    <source>
        <dbReference type="Proteomes" id="UP001152797"/>
    </source>
</evidence>
<dbReference type="EMBL" id="CAMXCT020002378">
    <property type="protein sequence ID" value="CAL1151113.1"/>
    <property type="molecule type" value="Genomic_DNA"/>
</dbReference>
<protein>
    <submittedName>
        <fullName evidence="1">Uncharacterized protein</fullName>
    </submittedName>
</protein>